<dbReference type="GO" id="GO:0008168">
    <property type="term" value="F:methyltransferase activity"/>
    <property type="evidence" value="ECO:0007669"/>
    <property type="project" value="UniProtKB-KW"/>
</dbReference>
<reference evidence="2" key="1">
    <citation type="submission" date="2022-06" db="EMBL/GenBank/DDBJ databases">
        <title>Ornithinimicrobium HY1793.</title>
        <authorList>
            <person name="Huang Y."/>
        </authorList>
    </citation>
    <scope>NUCLEOTIDE SEQUENCE</scope>
    <source>
        <strain evidence="2">HY1793</strain>
    </source>
</reference>
<dbReference type="PANTHER" id="PTHR44068">
    <property type="entry name" value="ZGC:194242"/>
    <property type="match status" value="1"/>
</dbReference>
<dbReference type="Proteomes" id="UP001056455">
    <property type="component" value="Chromosome"/>
</dbReference>
<dbReference type="InterPro" id="IPR029063">
    <property type="entry name" value="SAM-dependent_MTases_sf"/>
</dbReference>
<sequence length="254" mass="28057">MHPDLIAAPGRYPMSSRYDPTWVMSLEMGPHPLWQLEELWPGLALSPGQHVLDLGAGRGATSVVLAREASVTVDALDAWISPEELGQVVRAAGVEGSVRALQGDVRTWDFEAESYDAIVSIDAWEYFGTDVRFLPRLLRALKPGGVLAFSTPSLADDPYAVAPLPLLRDLVGADVMAWHSPQWWATHTQVTGGLEDVRAWIPRDSLDLWCAWEDALDTDDRRLREVLEAYRRHSTESPALGMVHVVARKPIGSC</sequence>
<dbReference type="InterPro" id="IPR050447">
    <property type="entry name" value="Erg6_SMT_methyltransf"/>
</dbReference>
<feature type="domain" description="Methyltransferase" evidence="1">
    <location>
        <begin position="51"/>
        <end position="145"/>
    </location>
</feature>
<organism evidence="2 3">
    <name type="scientific">Ornithinimicrobium faecis</name>
    <dbReference type="NCBI Taxonomy" id="2934158"/>
    <lineage>
        <taxon>Bacteria</taxon>
        <taxon>Bacillati</taxon>
        <taxon>Actinomycetota</taxon>
        <taxon>Actinomycetes</taxon>
        <taxon>Micrococcales</taxon>
        <taxon>Ornithinimicrobiaceae</taxon>
        <taxon>Ornithinimicrobium</taxon>
    </lineage>
</organism>
<dbReference type="EMBL" id="CP099489">
    <property type="protein sequence ID" value="USQ81987.1"/>
    <property type="molecule type" value="Genomic_DNA"/>
</dbReference>
<dbReference type="Gene3D" id="3.40.50.150">
    <property type="entry name" value="Vaccinia Virus protein VP39"/>
    <property type="match status" value="1"/>
</dbReference>
<gene>
    <name evidence="2" type="ORF">NF556_10200</name>
</gene>
<dbReference type="SUPFAM" id="SSF53335">
    <property type="entry name" value="S-adenosyl-L-methionine-dependent methyltransferases"/>
    <property type="match status" value="1"/>
</dbReference>
<accession>A0ABY4Z0T0</accession>
<dbReference type="Pfam" id="PF13649">
    <property type="entry name" value="Methyltransf_25"/>
    <property type="match status" value="1"/>
</dbReference>
<keyword evidence="3" id="KW-1185">Reference proteome</keyword>
<dbReference type="RefSeq" id="WP_252595523.1">
    <property type="nucleotide sequence ID" value="NZ_CP099489.1"/>
</dbReference>
<proteinExistence type="predicted"/>
<keyword evidence="2" id="KW-0489">Methyltransferase</keyword>
<evidence type="ECO:0000259" key="1">
    <source>
        <dbReference type="Pfam" id="PF13649"/>
    </source>
</evidence>
<evidence type="ECO:0000313" key="2">
    <source>
        <dbReference type="EMBL" id="USQ81987.1"/>
    </source>
</evidence>
<dbReference type="PANTHER" id="PTHR44068:SF11">
    <property type="entry name" value="GERANYL DIPHOSPHATE 2-C-METHYLTRANSFERASE"/>
    <property type="match status" value="1"/>
</dbReference>
<dbReference type="InterPro" id="IPR041698">
    <property type="entry name" value="Methyltransf_25"/>
</dbReference>
<protein>
    <submittedName>
        <fullName evidence="2">Methyltransferase domain-containing protein</fullName>
    </submittedName>
</protein>
<dbReference type="GO" id="GO:0032259">
    <property type="term" value="P:methylation"/>
    <property type="evidence" value="ECO:0007669"/>
    <property type="project" value="UniProtKB-KW"/>
</dbReference>
<evidence type="ECO:0000313" key="3">
    <source>
        <dbReference type="Proteomes" id="UP001056455"/>
    </source>
</evidence>
<dbReference type="CDD" id="cd02440">
    <property type="entry name" value="AdoMet_MTases"/>
    <property type="match status" value="1"/>
</dbReference>
<keyword evidence="2" id="KW-0808">Transferase</keyword>
<name>A0ABY4Z0T0_9MICO</name>